<evidence type="ECO:0000313" key="6">
    <source>
        <dbReference type="Proteomes" id="UP000800200"/>
    </source>
</evidence>
<dbReference type="PROSITE" id="PS00061">
    <property type="entry name" value="ADH_SHORT"/>
    <property type="match status" value="1"/>
</dbReference>
<dbReference type="OrthoDB" id="191139at2759"/>
<feature type="region of interest" description="Disordered" evidence="4">
    <location>
        <begin position="310"/>
        <end position="335"/>
    </location>
</feature>
<evidence type="ECO:0000313" key="5">
    <source>
        <dbReference type="EMBL" id="KAF2186589.1"/>
    </source>
</evidence>
<dbReference type="PRINTS" id="PR00081">
    <property type="entry name" value="GDHRDH"/>
</dbReference>
<keyword evidence="3" id="KW-0560">Oxidoreductase</keyword>
<name>A0A6A6E7N1_9PEZI</name>
<gene>
    <name evidence="5" type="ORF">K469DRAFT_726120</name>
</gene>
<evidence type="ECO:0000256" key="1">
    <source>
        <dbReference type="ARBA" id="ARBA00006484"/>
    </source>
</evidence>
<dbReference type="InterPro" id="IPR020904">
    <property type="entry name" value="Sc_DH/Rdtase_CS"/>
</dbReference>
<comment type="similarity">
    <text evidence="1">Belongs to the short-chain dehydrogenases/reductases (SDR) family.</text>
</comment>
<organism evidence="5 6">
    <name type="scientific">Zopfia rhizophila CBS 207.26</name>
    <dbReference type="NCBI Taxonomy" id="1314779"/>
    <lineage>
        <taxon>Eukaryota</taxon>
        <taxon>Fungi</taxon>
        <taxon>Dikarya</taxon>
        <taxon>Ascomycota</taxon>
        <taxon>Pezizomycotina</taxon>
        <taxon>Dothideomycetes</taxon>
        <taxon>Dothideomycetes incertae sedis</taxon>
        <taxon>Zopfiaceae</taxon>
        <taxon>Zopfia</taxon>
    </lineage>
</organism>
<dbReference type="Pfam" id="PF00106">
    <property type="entry name" value="adh_short"/>
    <property type="match status" value="1"/>
</dbReference>
<dbReference type="EMBL" id="ML994629">
    <property type="protein sequence ID" value="KAF2186589.1"/>
    <property type="molecule type" value="Genomic_DNA"/>
</dbReference>
<dbReference type="SUPFAM" id="SSF51735">
    <property type="entry name" value="NAD(P)-binding Rossmann-fold domains"/>
    <property type="match status" value="1"/>
</dbReference>
<dbReference type="Proteomes" id="UP000800200">
    <property type="component" value="Unassembled WGS sequence"/>
</dbReference>
<dbReference type="Gene3D" id="3.40.50.720">
    <property type="entry name" value="NAD(P)-binding Rossmann-like Domain"/>
    <property type="match status" value="1"/>
</dbReference>
<dbReference type="PANTHER" id="PTHR24320:SF236">
    <property type="entry name" value="SHORT-CHAIN DEHYDROGENASE-RELATED"/>
    <property type="match status" value="1"/>
</dbReference>
<reference evidence="5" key="1">
    <citation type="journal article" date="2020" name="Stud. Mycol.">
        <title>101 Dothideomycetes genomes: a test case for predicting lifestyles and emergence of pathogens.</title>
        <authorList>
            <person name="Haridas S."/>
            <person name="Albert R."/>
            <person name="Binder M."/>
            <person name="Bloem J."/>
            <person name="Labutti K."/>
            <person name="Salamov A."/>
            <person name="Andreopoulos B."/>
            <person name="Baker S."/>
            <person name="Barry K."/>
            <person name="Bills G."/>
            <person name="Bluhm B."/>
            <person name="Cannon C."/>
            <person name="Castanera R."/>
            <person name="Culley D."/>
            <person name="Daum C."/>
            <person name="Ezra D."/>
            <person name="Gonzalez J."/>
            <person name="Henrissat B."/>
            <person name="Kuo A."/>
            <person name="Liang C."/>
            <person name="Lipzen A."/>
            <person name="Lutzoni F."/>
            <person name="Magnuson J."/>
            <person name="Mondo S."/>
            <person name="Nolan M."/>
            <person name="Ohm R."/>
            <person name="Pangilinan J."/>
            <person name="Park H.-J."/>
            <person name="Ramirez L."/>
            <person name="Alfaro M."/>
            <person name="Sun H."/>
            <person name="Tritt A."/>
            <person name="Yoshinaga Y."/>
            <person name="Zwiers L.-H."/>
            <person name="Turgeon B."/>
            <person name="Goodwin S."/>
            <person name="Spatafora J."/>
            <person name="Crous P."/>
            <person name="Grigoriev I."/>
        </authorList>
    </citation>
    <scope>NUCLEOTIDE SEQUENCE</scope>
    <source>
        <strain evidence="5">CBS 207.26</strain>
    </source>
</reference>
<keyword evidence="6" id="KW-1185">Reference proteome</keyword>
<proteinExistence type="inferred from homology"/>
<dbReference type="PANTHER" id="PTHR24320">
    <property type="entry name" value="RETINOL DEHYDROGENASE"/>
    <property type="match status" value="1"/>
</dbReference>
<dbReference type="InterPro" id="IPR036291">
    <property type="entry name" value="NAD(P)-bd_dom_sf"/>
</dbReference>
<dbReference type="InterPro" id="IPR002347">
    <property type="entry name" value="SDR_fam"/>
</dbReference>
<protein>
    <submittedName>
        <fullName evidence="5">NAD(P)-binding protein</fullName>
    </submittedName>
</protein>
<evidence type="ECO:0000256" key="3">
    <source>
        <dbReference type="ARBA" id="ARBA00023002"/>
    </source>
</evidence>
<sequence length="335" mass="37040">MGVSLSVVLHQFWPPAPKFTEKDVPDQEGKVYIVTGASAGVGKELVKLLYSLNAKSISSIISTFPRSRGRLHFLRIDLSDLDSVAQAADAFLRKEKRLDALWNNAGVMMPPEGSKTKQGYELQLGTNTLAAFLFTRLLTPRMARTPGNPRVLWVASSATELMSPKRGIDMNKLDGKGLSMTARYGASKGGMALLSQEYAKRYGEDGIISVAMNPGNLKTDLRRHLPWWLATTSGWIGYDPIKGAYTELYTGFSKDITLENSGCWVIPWGRIRPVRKDIRDGAVSEADGGTGLGEKFWQWCEAELAPYLKEEGHDRGQGPKNVQPGNNDLRYRSTE</sequence>
<evidence type="ECO:0000256" key="4">
    <source>
        <dbReference type="SAM" id="MobiDB-lite"/>
    </source>
</evidence>
<evidence type="ECO:0000256" key="2">
    <source>
        <dbReference type="ARBA" id="ARBA00022857"/>
    </source>
</evidence>
<dbReference type="AlphaFoldDB" id="A0A6A6E7N1"/>
<accession>A0A6A6E7N1</accession>
<keyword evidence="2" id="KW-0521">NADP</keyword>
<dbReference type="GO" id="GO:0016491">
    <property type="term" value="F:oxidoreductase activity"/>
    <property type="evidence" value="ECO:0007669"/>
    <property type="project" value="UniProtKB-KW"/>
</dbReference>